<sequence length="377" mass="40667">MNPVLDRITPSLIRALNARKRPGDVDLGLGEPVLRPDVGPFEAALERVRREGTPYSPNGGFPELRQAVARYHGFPERGDAAHVCTTVGSEEALFVSIKITVDPARDEVLIVEPCFLAYPKMCTLEGIRHRGVSLSPDDGFAPRAAPVLEAVGPDTRLIVINSPCNPTARVWPEAELRALAEGLSARPGSPVYVLVDEVYRELYYTPEPPVSLATFYPHTLTVGSLSKSNALTGMRLGWLIADAPIIASAIKVHGLVNTATSTFSQWVAMETFATPGSLSAHRPIYAGRHRALVAAAERHGLDMAPPEGAFYAFLRLPPALASNSMAAAERLLEEHRVVAVPGIAFGPSAEGWLRISWVPDEATLAEGLARIAEFFNS</sequence>
<dbReference type="AlphaFoldDB" id="A0A6J4LGY5"/>
<keyword evidence="5" id="KW-0663">Pyridoxal phosphate</keyword>
<comment type="similarity">
    <text evidence="2 6">Belongs to the class-I pyridoxal-phosphate-dependent aminotransferase family.</text>
</comment>
<evidence type="ECO:0000256" key="6">
    <source>
        <dbReference type="RuleBase" id="RU000481"/>
    </source>
</evidence>
<dbReference type="CDD" id="cd00609">
    <property type="entry name" value="AAT_like"/>
    <property type="match status" value="1"/>
</dbReference>
<dbReference type="PROSITE" id="PS00105">
    <property type="entry name" value="AA_TRANSFER_CLASS_1"/>
    <property type="match status" value="1"/>
</dbReference>
<dbReference type="InterPro" id="IPR015424">
    <property type="entry name" value="PyrdxlP-dep_Trfase"/>
</dbReference>
<dbReference type="PANTHER" id="PTHR46383">
    <property type="entry name" value="ASPARTATE AMINOTRANSFERASE"/>
    <property type="match status" value="1"/>
</dbReference>
<dbReference type="InterPro" id="IPR004838">
    <property type="entry name" value="NHTrfase_class1_PyrdxlP-BS"/>
</dbReference>
<dbReference type="InterPro" id="IPR050596">
    <property type="entry name" value="AspAT/PAT-like"/>
</dbReference>
<proteinExistence type="inferred from homology"/>
<evidence type="ECO:0000313" key="8">
    <source>
        <dbReference type="EMBL" id="CAA9332595.1"/>
    </source>
</evidence>
<feature type="domain" description="Aminotransferase class I/classII large" evidence="7">
    <location>
        <begin position="49"/>
        <end position="371"/>
    </location>
</feature>
<dbReference type="InterPro" id="IPR004839">
    <property type="entry name" value="Aminotransferase_I/II_large"/>
</dbReference>
<dbReference type="GO" id="GO:0006520">
    <property type="term" value="P:amino acid metabolic process"/>
    <property type="evidence" value="ECO:0007669"/>
    <property type="project" value="InterPro"/>
</dbReference>
<name>A0A6J4LGY5_9BACT</name>
<dbReference type="GO" id="GO:0008483">
    <property type="term" value="F:transaminase activity"/>
    <property type="evidence" value="ECO:0007669"/>
    <property type="project" value="UniProtKB-KW"/>
</dbReference>
<organism evidence="8">
    <name type="scientific">uncultured Gemmatimonadota bacterium</name>
    <dbReference type="NCBI Taxonomy" id="203437"/>
    <lineage>
        <taxon>Bacteria</taxon>
        <taxon>Pseudomonadati</taxon>
        <taxon>Gemmatimonadota</taxon>
        <taxon>environmental samples</taxon>
    </lineage>
</organism>
<reference evidence="8" key="1">
    <citation type="submission" date="2020-02" db="EMBL/GenBank/DDBJ databases">
        <authorList>
            <person name="Meier V. D."/>
        </authorList>
    </citation>
    <scope>NUCLEOTIDE SEQUENCE</scope>
    <source>
        <strain evidence="8">AVDCRST_MAG68</strain>
    </source>
</reference>
<gene>
    <name evidence="8" type="ORF">AVDCRST_MAG68-2500</name>
</gene>
<evidence type="ECO:0000256" key="1">
    <source>
        <dbReference type="ARBA" id="ARBA00001933"/>
    </source>
</evidence>
<dbReference type="InterPro" id="IPR015421">
    <property type="entry name" value="PyrdxlP-dep_Trfase_major"/>
</dbReference>
<evidence type="ECO:0000259" key="7">
    <source>
        <dbReference type="Pfam" id="PF00155"/>
    </source>
</evidence>
<dbReference type="Gene3D" id="3.40.640.10">
    <property type="entry name" value="Type I PLP-dependent aspartate aminotransferase-like (Major domain)"/>
    <property type="match status" value="1"/>
</dbReference>
<dbReference type="SUPFAM" id="SSF53383">
    <property type="entry name" value="PLP-dependent transferases"/>
    <property type="match status" value="1"/>
</dbReference>
<dbReference type="EC" id="2.6.1.-" evidence="6"/>
<dbReference type="Pfam" id="PF00155">
    <property type="entry name" value="Aminotran_1_2"/>
    <property type="match status" value="1"/>
</dbReference>
<evidence type="ECO:0000256" key="4">
    <source>
        <dbReference type="ARBA" id="ARBA00022679"/>
    </source>
</evidence>
<keyword evidence="4 6" id="KW-0808">Transferase</keyword>
<evidence type="ECO:0000256" key="3">
    <source>
        <dbReference type="ARBA" id="ARBA00022576"/>
    </source>
</evidence>
<evidence type="ECO:0000256" key="2">
    <source>
        <dbReference type="ARBA" id="ARBA00007441"/>
    </source>
</evidence>
<keyword evidence="3 6" id="KW-0032">Aminotransferase</keyword>
<protein>
    <recommendedName>
        <fullName evidence="6">Aminotransferase</fullName>
        <ecNumber evidence="6">2.6.1.-</ecNumber>
    </recommendedName>
</protein>
<dbReference type="GO" id="GO:0030170">
    <property type="term" value="F:pyridoxal phosphate binding"/>
    <property type="evidence" value="ECO:0007669"/>
    <property type="project" value="InterPro"/>
</dbReference>
<comment type="cofactor">
    <cofactor evidence="1 6">
        <name>pyridoxal 5'-phosphate</name>
        <dbReference type="ChEBI" id="CHEBI:597326"/>
    </cofactor>
</comment>
<evidence type="ECO:0000256" key="5">
    <source>
        <dbReference type="ARBA" id="ARBA00022898"/>
    </source>
</evidence>
<accession>A0A6J4LGY5</accession>
<dbReference type="EMBL" id="CADCTW010000126">
    <property type="protein sequence ID" value="CAA9332595.1"/>
    <property type="molecule type" value="Genomic_DNA"/>
</dbReference>